<dbReference type="KEGG" id="dsq:DICSQDRAFT_170665"/>
<dbReference type="AlphaFoldDB" id="R7SXA4"/>
<feature type="region of interest" description="Disordered" evidence="1">
    <location>
        <begin position="1"/>
        <end position="38"/>
    </location>
</feature>
<feature type="compositionally biased region" description="Pro residues" evidence="1">
    <location>
        <begin position="10"/>
        <end position="19"/>
    </location>
</feature>
<name>R7SXA4_DICSQ</name>
<dbReference type="EMBL" id="JH719413">
    <property type="protein sequence ID" value="EJF60804.1"/>
    <property type="molecule type" value="Genomic_DNA"/>
</dbReference>
<accession>R7SXA4</accession>
<dbReference type="RefSeq" id="XP_007366339.1">
    <property type="nucleotide sequence ID" value="XM_007366277.1"/>
</dbReference>
<gene>
    <name evidence="2" type="ORF">DICSQDRAFT_170665</name>
</gene>
<dbReference type="Proteomes" id="UP000053319">
    <property type="component" value="Unassembled WGS sequence"/>
</dbReference>
<proteinExistence type="predicted"/>
<reference evidence="2 3" key="1">
    <citation type="journal article" date="2012" name="Science">
        <title>The Paleozoic origin of enzymatic lignin decomposition reconstructed from 31 fungal genomes.</title>
        <authorList>
            <person name="Floudas D."/>
            <person name="Binder M."/>
            <person name="Riley R."/>
            <person name="Barry K."/>
            <person name="Blanchette R.A."/>
            <person name="Henrissat B."/>
            <person name="Martinez A.T."/>
            <person name="Otillar R."/>
            <person name="Spatafora J.W."/>
            <person name="Yadav J.S."/>
            <person name="Aerts A."/>
            <person name="Benoit I."/>
            <person name="Boyd A."/>
            <person name="Carlson A."/>
            <person name="Copeland A."/>
            <person name="Coutinho P.M."/>
            <person name="de Vries R.P."/>
            <person name="Ferreira P."/>
            <person name="Findley K."/>
            <person name="Foster B."/>
            <person name="Gaskell J."/>
            <person name="Glotzer D."/>
            <person name="Gorecki P."/>
            <person name="Heitman J."/>
            <person name="Hesse C."/>
            <person name="Hori C."/>
            <person name="Igarashi K."/>
            <person name="Jurgens J.A."/>
            <person name="Kallen N."/>
            <person name="Kersten P."/>
            <person name="Kohler A."/>
            <person name="Kuees U."/>
            <person name="Kumar T.K.A."/>
            <person name="Kuo A."/>
            <person name="LaButti K."/>
            <person name="Larrondo L.F."/>
            <person name="Lindquist E."/>
            <person name="Ling A."/>
            <person name="Lombard V."/>
            <person name="Lucas S."/>
            <person name="Lundell T."/>
            <person name="Martin R."/>
            <person name="McLaughlin D.J."/>
            <person name="Morgenstern I."/>
            <person name="Morin E."/>
            <person name="Murat C."/>
            <person name="Nagy L.G."/>
            <person name="Nolan M."/>
            <person name="Ohm R.A."/>
            <person name="Patyshakuliyeva A."/>
            <person name="Rokas A."/>
            <person name="Ruiz-Duenas F.J."/>
            <person name="Sabat G."/>
            <person name="Salamov A."/>
            <person name="Samejima M."/>
            <person name="Schmutz J."/>
            <person name="Slot J.C."/>
            <person name="St John F."/>
            <person name="Stenlid J."/>
            <person name="Sun H."/>
            <person name="Sun S."/>
            <person name="Syed K."/>
            <person name="Tsang A."/>
            <person name="Wiebenga A."/>
            <person name="Young D."/>
            <person name="Pisabarro A."/>
            <person name="Eastwood D.C."/>
            <person name="Martin F."/>
            <person name="Cullen D."/>
            <person name="Grigoriev I.V."/>
            <person name="Hibbett D.S."/>
        </authorList>
    </citation>
    <scope>NUCLEOTIDE SEQUENCE [LARGE SCALE GENOMIC DNA]</scope>
    <source>
        <strain evidence="2 3">LYAD-421 SS1</strain>
    </source>
</reference>
<dbReference type="GeneID" id="18839185"/>
<dbReference type="HOGENOM" id="CLU_2757734_0_0_1"/>
<evidence type="ECO:0000256" key="1">
    <source>
        <dbReference type="SAM" id="MobiDB-lite"/>
    </source>
</evidence>
<sequence>MAALNAGHFPPLPPPPPPYLGQQGNAPGADPPQPLALGAPHLEKQPLRIDTNYHYSDNLIYISKLQLSTN</sequence>
<organism evidence="2 3">
    <name type="scientific">Dichomitus squalens (strain LYAD-421)</name>
    <name type="common">Western red white-rot fungus</name>
    <dbReference type="NCBI Taxonomy" id="732165"/>
    <lineage>
        <taxon>Eukaryota</taxon>
        <taxon>Fungi</taxon>
        <taxon>Dikarya</taxon>
        <taxon>Basidiomycota</taxon>
        <taxon>Agaricomycotina</taxon>
        <taxon>Agaricomycetes</taxon>
        <taxon>Polyporales</taxon>
        <taxon>Polyporaceae</taxon>
        <taxon>Dichomitus</taxon>
    </lineage>
</organism>
<protein>
    <submittedName>
        <fullName evidence="2">Uncharacterized protein</fullName>
    </submittedName>
</protein>
<evidence type="ECO:0000313" key="2">
    <source>
        <dbReference type="EMBL" id="EJF60804.1"/>
    </source>
</evidence>
<evidence type="ECO:0000313" key="3">
    <source>
        <dbReference type="Proteomes" id="UP000053319"/>
    </source>
</evidence>